<dbReference type="GO" id="GO:0016746">
    <property type="term" value="F:acyltransferase activity"/>
    <property type="evidence" value="ECO:0007669"/>
    <property type="project" value="InterPro"/>
</dbReference>
<sequence>MTAICIIASGVVSAVGLDTLSTCAAIRCAIDNFQETRFIDQGGEWQLGASVSLGHPWRGRDKLVKMAARAITEALNQVPNLNTEQTPLLLGVAEMERPGRLDDLDATLLGDIQRELGIRFHESSSVIARGRVSGAVALLNARKLIHSEGHRHVLVAGVDSFLNAPTLAAYEQRERLLTSENSNGFIPGEGASAVIVAAPQLSEHPQLACVGLGFGIEKATVESEDMPLRGDGLAQATRAALTEAGCGLESMDYRLTDISGEQYYFKEAALALNRTLRVRKPEFHLHHPADCVGECGAAIGPLMLAVALTSSRKRYAEGPNVYCHLGNDAGERAVALLSYQTVRAA</sequence>
<proteinExistence type="predicted"/>
<dbReference type="EMBL" id="WTFN01000076">
    <property type="protein sequence ID" value="MWK58983.1"/>
    <property type="molecule type" value="Genomic_DNA"/>
</dbReference>
<dbReference type="Gene3D" id="3.40.47.10">
    <property type="match status" value="1"/>
</dbReference>
<dbReference type="SUPFAM" id="SSF53901">
    <property type="entry name" value="Thiolase-like"/>
    <property type="match status" value="1"/>
</dbReference>
<evidence type="ECO:0008006" key="3">
    <source>
        <dbReference type="Google" id="ProtNLM"/>
    </source>
</evidence>
<organism evidence="1 2">
    <name type="scientific">Metapseudomonas otitidis</name>
    <dbReference type="NCBI Taxonomy" id="319939"/>
    <lineage>
        <taxon>Bacteria</taxon>
        <taxon>Pseudomonadati</taxon>
        <taxon>Pseudomonadota</taxon>
        <taxon>Gammaproteobacteria</taxon>
        <taxon>Pseudomonadales</taxon>
        <taxon>Pseudomonadaceae</taxon>
        <taxon>Metapseudomonas</taxon>
    </lineage>
</organism>
<comment type="caution">
    <text evidence="1">The sequence shown here is derived from an EMBL/GenBank/DDBJ whole genome shotgun (WGS) entry which is preliminary data.</text>
</comment>
<dbReference type="RefSeq" id="WP_160482234.1">
    <property type="nucleotide sequence ID" value="NZ_WTFN01000076.1"/>
</dbReference>
<dbReference type="Proteomes" id="UP000461288">
    <property type="component" value="Unassembled WGS sequence"/>
</dbReference>
<dbReference type="AlphaFoldDB" id="A0A7X3KXC4"/>
<dbReference type="NCBIfam" id="NF004798">
    <property type="entry name" value="PRK06147.1"/>
    <property type="match status" value="1"/>
</dbReference>
<dbReference type="InterPro" id="IPR016039">
    <property type="entry name" value="Thiolase-like"/>
</dbReference>
<gene>
    <name evidence="1" type="ORF">GO594_23615</name>
</gene>
<evidence type="ECO:0000313" key="2">
    <source>
        <dbReference type="Proteomes" id="UP000461288"/>
    </source>
</evidence>
<accession>A0A7X3KXC4</accession>
<name>A0A7X3KXC4_9GAMM</name>
<protein>
    <recommendedName>
        <fullName evidence="3">3-oxoacyl-[acyl-carrier-protein] synthase-1</fullName>
    </recommendedName>
</protein>
<evidence type="ECO:0000313" key="1">
    <source>
        <dbReference type="EMBL" id="MWK58983.1"/>
    </source>
</evidence>
<reference evidence="1 2" key="1">
    <citation type="submission" date="2019-12" db="EMBL/GenBank/DDBJ databases">
        <title>Draft genome sequence of Pseudomonas otitidis recovered from a chicken carcass.</title>
        <authorList>
            <person name="Vieira T.R."/>
            <person name="Oliviera E.F.C."/>
            <person name="Silva N.M.V."/>
            <person name="Sambrano G.E."/>
            <person name="Cibulski S.P."/>
            <person name="Cardoso M.R.I."/>
        </authorList>
    </citation>
    <scope>NUCLEOTIDE SEQUENCE [LARGE SCALE GENOMIC DNA]</scope>
    <source>
        <strain evidence="1 2">25_K</strain>
    </source>
</reference>